<gene>
    <name evidence="1" type="ORF">A3C94_02035</name>
</gene>
<dbReference type="EMBL" id="MFLJ01000022">
    <property type="protein sequence ID" value="OGG64464.1"/>
    <property type="molecule type" value="Genomic_DNA"/>
</dbReference>
<evidence type="ECO:0000313" key="1">
    <source>
        <dbReference type="EMBL" id="OGG64464.1"/>
    </source>
</evidence>
<sequence>MHKAGNATLFYFFEQEMKMIFNKSKNRQEHIRIAFWPMKRAFKSFMDMCIMQITIPIRRGEAVVEMCQHKQESKSISFIANNRQPARSSLNNVNI</sequence>
<organism evidence="1 2">
    <name type="scientific">Candidatus Kaiserbacteria bacterium RIFCSPHIGHO2_02_FULL_55_17</name>
    <dbReference type="NCBI Taxonomy" id="1798496"/>
    <lineage>
        <taxon>Bacteria</taxon>
        <taxon>Candidatus Kaiseribacteriota</taxon>
    </lineage>
</organism>
<proteinExistence type="predicted"/>
<comment type="caution">
    <text evidence="1">The sequence shown here is derived from an EMBL/GenBank/DDBJ whole genome shotgun (WGS) entry which is preliminary data.</text>
</comment>
<name>A0A1F6DSQ9_9BACT</name>
<dbReference type="Proteomes" id="UP000177232">
    <property type="component" value="Unassembled WGS sequence"/>
</dbReference>
<dbReference type="AlphaFoldDB" id="A0A1F6DSQ9"/>
<reference evidence="1 2" key="1">
    <citation type="journal article" date="2016" name="Nat. Commun.">
        <title>Thousands of microbial genomes shed light on interconnected biogeochemical processes in an aquifer system.</title>
        <authorList>
            <person name="Anantharaman K."/>
            <person name="Brown C.T."/>
            <person name="Hug L.A."/>
            <person name="Sharon I."/>
            <person name="Castelle C.J."/>
            <person name="Probst A.J."/>
            <person name="Thomas B.C."/>
            <person name="Singh A."/>
            <person name="Wilkins M.J."/>
            <person name="Karaoz U."/>
            <person name="Brodie E.L."/>
            <person name="Williams K.H."/>
            <person name="Hubbard S.S."/>
            <person name="Banfield J.F."/>
        </authorList>
    </citation>
    <scope>NUCLEOTIDE SEQUENCE [LARGE SCALE GENOMIC DNA]</scope>
</reference>
<accession>A0A1F6DSQ9</accession>
<evidence type="ECO:0000313" key="2">
    <source>
        <dbReference type="Proteomes" id="UP000177232"/>
    </source>
</evidence>
<protein>
    <submittedName>
        <fullName evidence="1">Uncharacterized protein</fullName>
    </submittedName>
</protein>